<proteinExistence type="predicted"/>
<evidence type="ECO:0000313" key="2">
    <source>
        <dbReference type="EMBL" id="SVA99135.1"/>
    </source>
</evidence>
<accession>A0A382AC76</accession>
<keyword evidence="1" id="KW-1133">Transmembrane helix</keyword>
<feature type="non-terminal residue" evidence="2">
    <location>
        <position position="1"/>
    </location>
</feature>
<feature type="transmembrane region" description="Helical" evidence="1">
    <location>
        <begin position="12"/>
        <end position="33"/>
    </location>
</feature>
<keyword evidence="1" id="KW-0812">Transmembrane</keyword>
<keyword evidence="1" id="KW-0472">Membrane</keyword>
<gene>
    <name evidence="2" type="ORF">METZ01_LOCUS151989</name>
</gene>
<protein>
    <submittedName>
        <fullName evidence="2">Uncharacterized protein</fullName>
    </submittedName>
</protein>
<dbReference type="EMBL" id="UINC01024785">
    <property type="protein sequence ID" value="SVA99135.1"/>
    <property type="molecule type" value="Genomic_DNA"/>
</dbReference>
<name>A0A382AC76_9ZZZZ</name>
<dbReference type="AlphaFoldDB" id="A0A382AC76"/>
<evidence type="ECO:0000256" key="1">
    <source>
        <dbReference type="SAM" id="Phobius"/>
    </source>
</evidence>
<organism evidence="2">
    <name type="scientific">marine metagenome</name>
    <dbReference type="NCBI Taxonomy" id="408172"/>
    <lineage>
        <taxon>unclassified sequences</taxon>
        <taxon>metagenomes</taxon>
        <taxon>ecological metagenomes</taxon>
    </lineage>
</organism>
<reference evidence="2" key="1">
    <citation type="submission" date="2018-05" db="EMBL/GenBank/DDBJ databases">
        <authorList>
            <person name="Lanie J.A."/>
            <person name="Ng W.-L."/>
            <person name="Kazmierczak K.M."/>
            <person name="Andrzejewski T.M."/>
            <person name="Davidsen T.M."/>
            <person name="Wayne K.J."/>
            <person name="Tettelin H."/>
            <person name="Glass J.I."/>
            <person name="Rusch D."/>
            <person name="Podicherti R."/>
            <person name="Tsui H.-C.T."/>
            <person name="Winkler M.E."/>
        </authorList>
    </citation>
    <scope>NUCLEOTIDE SEQUENCE</scope>
</reference>
<sequence>ASSATASRFRLFTTSAIADLLVCEIVVLALWAAPVARLHIRVSVPSELAIPAPLIVTSSTAGTAIAPPPEFTLARSPILTAPVYSPSRGNLNWRAYCTTRRYTFVQRMHVH</sequence>